<dbReference type="AlphaFoldDB" id="Q1Q0E0"/>
<name>Q1Q0E0_KUEST</name>
<keyword evidence="1" id="KW-0472">Membrane</keyword>
<accession>Q1Q0E0</accession>
<reference evidence="2" key="2">
    <citation type="submission" date="2006-01" db="EMBL/GenBank/DDBJ databases">
        <authorList>
            <person name="Genoscope"/>
        </authorList>
    </citation>
    <scope>NUCLEOTIDE SEQUENCE</scope>
</reference>
<protein>
    <submittedName>
        <fullName evidence="2">Uncharacterized protein</fullName>
    </submittedName>
</protein>
<keyword evidence="1" id="KW-1133">Transmembrane helix</keyword>
<evidence type="ECO:0000256" key="1">
    <source>
        <dbReference type="SAM" id="Phobius"/>
    </source>
</evidence>
<gene>
    <name evidence="2" type="ORF">kustd2051</name>
</gene>
<keyword evidence="1" id="KW-0812">Transmembrane</keyword>
<evidence type="ECO:0000313" key="2">
    <source>
        <dbReference type="EMBL" id="CAJ72796.1"/>
    </source>
</evidence>
<proteinExistence type="predicted"/>
<organism evidence="2">
    <name type="scientific">Kuenenia stuttgartiensis</name>
    <dbReference type="NCBI Taxonomy" id="174633"/>
    <lineage>
        <taxon>Bacteria</taxon>
        <taxon>Pseudomonadati</taxon>
        <taxon>Planctomycetota</taxon>
        <taxon>Candidatus Brocadiia</taxon>
        <taxon>Candidatus Brocadiales</taxon>
        <taxon>Candidatus Brocadiaceae</taxon>
        <taxon>Candidatus Kuenenia</taxon>
    </lineage>
</organism>
<reference evidence="2" key="1">
    <citation type="journal article" date="2006" name="Nature">
        <title>Deciphering the evolution and metabolism of an anammox bacterium from a community genome.</title>
        <authorList>
            <person name="Strous M."/>
            <person name="Pelletier E."/>
            <person name="Mangenot S."/>
            <person name="Rattei T."/>
            <person name="Lehner A."/>
            <person name="Taylor M.W."/>
            <person name="Horn M."/>
            <person name="Daims H."/>
            <person name="Bartol-Mavel D."/>
            <person name="Wincker P."/>
            <person name="Barbe V."/>
            <person name="Fonknechten N."/>
            <person name="Vallenet D."/>
            <person name="Segurens B."/>
            <person name="Schenowitz-Truong C."/>
            <person name="Medigue C."/>
            <person name="Collingro A."/>
            <person name="Snel B."/>
            <person name="Dutilh B.E."/>
            <person name="OpDenCamp H.J.M."/>
            <person name="vanDerDrift C."/>
            <person name="Cirpus I."/>
            <person name="vanDePas-Schoonen K.T."/>
            <person name="Harhangi H.R."/>
            <person name="vanNiftrik L."/>
            <person name="Schmid M."/>
            <person name="Keltjens J."/>
            <person name="vanDeVossenberg J."/>
            <person name="Kartal B."/>
            <person name="Meier H."/>
            <person name="Frishman D."/>
            <person name="Huynen M.A."/>
            <person name="Mewes H."/>
            <person name="Weissenbach J."/>
            <person name="Jetten M.S.M."/>
            <person name="Wagner M."/>
            <person name="LePaslier D."/>
        </authorList>
    </citation>
    <scope>NUCLEOTIDE SEQUENCE</scope>
</reference>
<dbReference type="EMBL" id="CT573072">
    <property type="protein sequence ID" value="CAJ72796.1"/>
    <property type="molecule type" value="Genomic_DNA"/>
</dbReference>
<sequence>MDWRNNYGVVPDALLVDMSMTQNLAILTMKLLLPPVFIIYLMIGSVRNVGRQKNNLKKFKIIEKR</sequence>
<feature type="transmembrane region" description="Helical" evidence="1">
    <location>
        <begin position="24"/>
        <end position="43"/>
    </location>
</feature>